<dbReference type="EMBL" id="SPVF01000128">
    <property type="protein sequence ID" value="TFW20788.1"/>
    <property type="molecule type" value="Genomic_DNA"/>
</dbReference>
<dbReference type="Proteomes" id="UP000298438">
    <property type="component" value="Unassembled WGS sequence"/>
</dbReference>
<dbReference type="AlphaFoldDB" id="A0A4Y9SGP5"/>
<name>A0A4Y9SGP5_9BURK</name>
<organism evidence="2 3">
    <name type="scientific">Zemynaea arenosa</name>
    <dbReference type="NCBI Taxonomy" id="2561931"/>
    <lineage>
        <taxon>Bacteria</taxon>
        <taxon>Pseudomonadati</taxon>
        <taxon>Pseudomonadota</taxon>
        <taxon>Betaproteobacteria</taxon>
        <taxon>Burkholderiales</taxon>
        <taxon>Oxalobacteraceae</taxon>
        <taxon>Telluria group</taxon>
        <taxon>Zemynaea</taxon>
    </lineage>
</organism>
<feature type="chain" id="PRO_5021422556" description="DUF4142 domain-containing protein" evidence="1">
    <location>
        <begin position="22"/>
        <end position="202"/>
    </location>
</feature>
<evidence type="ECO:0000313" key="3">
    <source>
        <dbReference type="Proteomes" id="UP000298438"/>
    </source>
</evidence>
<evidence type="ECO:0008006" key="4">
    <source>
        <dbReference type="Google" id="ProtNLM"/>
    </source>
</evidence>
<dbReference type="RefSeq" id="WP_135207032.1">
    <property type="nucleotide sequence ID" value="NZ_SPVF01000128.1"/>
</dbReference>
<gene>
    <name evidence="2" type="ORF">E4L96_09800</name>
</gene>
<evidence type="ECO:0000313" key="2">
    <source>
        <dbReference type="EMBL" id="TFW20788.1"/>
    </source>
</evidence>
<proteinExistence type="predicted"/>
<feature type="signal peptide" evidence="1">
    <location>
        <begin position="1"/>
        <end position="21"/>
    </location>
</feature>
<keyword evidence="1" id="KW-0732">Signal</keyword>
<protein>
    <recommendedName>
        <fullName evidence="4">DUF4142 domain-containing protein</fullName>
    </recommendedName>
</protein>
<evidence type="ECO:0000256" key="1">
    <source>
        <dbReference type="SAM" id="SignalP"/>
    </source>
</evidence>
<reference evidence="2 3" key="1">
    <citation type="submission" date="2019-03" db="EMBL/GenBank/DDBJ databases">
        <title>Draft Genome Sequence of Massilia arenosa sp. nov., a Novel Massilia Species Isolated from a Sandy-loam Maize Soil.</title>
        <authorList>
            <person name="Raths R."/>
            <person name="Peta V."/>
            <person name="Bucking H."/>
        </authorList>
    </citation>
    <scope>NUCLEOTIDE SEQUENCE [LARGE SCALE GENOMIC DNA]</scope>
    <source>
        <strain evidence="2 3">MC02</strain>
    </source>
</reference>
<keyword evidence="3" id="KW-1185">Reference proteome</keyword>
<accession>A0A4Y9SGP5</accession>
<comment type="caution">
    <text evidence="2">The sequence shown here is derived from an EMBL/GenBank/DDBJ whole genome shotgun (WGS) entry which is preliminary data.</text>
</comment>
<sequence>MRTTLIAAAAAMLLASVPAFAQPGNGGAKYSDVGSADVKVTDVVPNFVAATVPLFAAETALLSAVGGKADADRLQTAAKGLTNDATRGALDEINTAHMDALAGLEKALAAKPTLDEGARKQFADALRNLGVGLAEYTKMNRDLEPLRKKWRGGGTTTAPLYVAKGMPFALKSLGSAAKAAVEYAQANNIPVAPEAQSAVAAL</sequence>